<dbReference type="Proteomes" id="UP000001022">
    <property type="component" value="Chromosome"/>
</dbReference>
<dbReference type="KEGG" id="hdu:HD_0047"/>
<name>Q7VPL7_HAEDU</name>
<evidence type="ECO:0000313" key="1">
    <source>
        <dbReference type="EMBL" id="AAP95062.1"/>
    </source>
</evidence>
<reference evidence="2" key="1">
    <citation type="submission" date="2003-06" db="EMBL/GenBank/DDBJ databases">
        <title>The complete genome sequence of Haemophilus ducreyi.</title>
        <authorList>
            <person name="Munson R.S. Jr."/>
            <person name="Ray W.C."/>
            <person name="Mahairas G."/>
            <person name="Sabo P."/>
            <person name="Mungur R."/>
            <person name="Johnson L."/>
            <person name="Nguyen D."/>
            <person name="Wang J."/>
            <person name="Forst C."/>
            <person name="Hood L."/>
        </authorList>
    </citation>
    <scope>NUCLEOTIDE SEQUENCE [LARGE SCALE GENOMIC DNA]</scope>
    <source>
        <strain evidence="2">35000HP / ATCC 700724</strain>
    </source>
</reference>
<accession>Q7VPL7</accession>
<dbReference type="EMBL" id="AE017143">
    <property type="protein sequence ID" value="AAP95062.1"/>
    <property type="molecule type" value="Genomic_DNA"/>
</dbReference>
<gene>
    <name evidence="1" type="ordered locus">HD_0047</name>
</gene>
<dbReference type="HOGENOM" id="CLU_3403800_0_0_6"/>
<proteinExistence type="predicted"/>
<dbReference type="AlphaFoldDB" id="Q7VPL7"/>
<sequence length="30" mass="3560">MVFLWQSQKQAGELGRNQLNFAILRTFLLH</sequence>
<keyword evidence="2" id="KW-1185">Reference proteome</keyword>
<protein>
    <submittedName>
        <fullName evidence="1">Uncharacterized protein</fullName>
    </submittedName>
</protein>
<evidence type="ECO:0000313" key="2">
    <source>
        <dbReference type="Proteomes" id="UP000001022"/>
    </source>
</evidence>
<organism evidence="1 2">
    <name type="scientific">Haemophilus ducreyi (strain 35000HP / ATCC 700724)</name>
    <dbReference type="NCBI Taxonomy" id="233412"/>
    <lineage>
        <taxon>Bacteria</taxon>
        <taxon>Pseudomonadati</taxon>
        <taxon>Pseudomonadota</taxon>
        <taxon>Gammaproteobacteria</taxon>
        <taxon>Pasteurellales</taxon>
        <taxon>Pasteurellaceae</taxon>
        <taxon>Haemophilus</taxon>
    </lineage>
</organism>